<keyword evidence="2" id="KW-0012">Acyltransferase</keyword>
<dbReference type="GO" id="GO:0016747">
    <property type="term" value="F:acyltransferase activity, transferring groups other than amino-acyl groups"/>
    <property type="evidence" value="ECO:0007669"/>
    <property type="project" value="InterPro"/>
</dbReference>
<dbReference type="InterPro" id="IPR050832">
    <property type="entry name" value="Bact_Acetyltransf"/>
</dbReference>
<feature type="domain" description="N-acetyltransferase" evidence="3">
    <location>
        <begin position="1"/>
        <end position="151"/>
    </location>
</feature>
<evidence type="ECO:0000259" key="3">
    <source>
        <dbReference type="PROSITE" id="PS51186"/>
    </source>
</evidence>
<dbReference type="AlphaFoldDB" id="C3X9B8"/>
<dbReference type="InterPro" id="IPR000182">
    <property type="entry name" value="GNAT_dom"/>
</dbReference>
<dbReference type="Pfam" id="PF00583">
    <property type="entry name" value="Acetyltransf_1"/>
    <property type="match status" value="1"/>
</dbReference>
<dbReference type="InterPro" id="IPR016181">
    <property type="entry name" value="Acyl_CoA_acyltransferase"/>
</dbReference>
<evidence type="ECO:0000313" key="4">
    <source>
        <dbReference type="EMBL" id="EEO29794.1"/>
    </source>
</evidence>
<dbReference type="RefSeq" id="WP_005880545.1">
    <property type="nucleotide sequence ID" value="NZ_CP019430.1"/>
</dbReference>
<evidence type="ECO:0000256" key="1">
    <source>
        <dbReference type="ARBA" id="ARBA00022679"/>
    </source>
</evidence>
<dbReference type="eggNOG" id="COG3153">
    <property type="taxonomic scope" value="Bacteria"/>
</dbReference>
<reference evidence="4 5" key="1">
    <citation type="submission" date="2009-02" db="EMBL/GenBank/DDBJ databases">
        <title>The Genome Sequence of Oxalobacter formigenes OXCC13.</title>
        <authorList>
            <consortium name="The Broad Institute Genome Sequencing Platform"/>
            <person name="Ward D."/>
            <person name="Young S.K."/>
            <person name="Kodira C.D."/>
            <person name="Zeng Q."/>
            <person name="Koehrsen M."/>
            <person name="Alvarado L."/>
            <person name="Berlin A."/>
            <person name="Borenstein D."/>
            <person name="Chen Z."/>
            <person name="Engels R."/>
            <person name="Freedman E."/>
            <person name="Gellesch M."/>
            <person name="Goldberg J."/>
            <person name="Griggs A."/>
            <person name="Gujja S."/>
            <person name="Heiman D."/>
            <person name="Hepburn T."/>
            <person name="Howarth C."/>
            <person name="Jen D."/>
            <person name="Larson L."/>
            <person name="Lewis B."/>
            <person name="Mehta T."/>
            <person name="Park D."/>
            <person name="Pearson M."/>
            <person name="Roberts A."/>
            <person name="Saif S."/>
            <person name="Shea T."/>
            <person name="Shenoy N."/>
            <person name="Sisk P."/>
            <person name="Stolte C."/>
            <person name="Sykes S."/>
            <person name="Walk T."/>
            <person name="White J."/>
            <person name="Yandava C."/>
            <person name="Allison M.J."/>
            <person name="Lander E."/>
            <person name="Nusbaum C."/>
            <person name="Galagan J."/>
            <person name="Birren B."/>
        </authorList>
    </citation>
    <scope>NUCLEOTIDE SEQUENCE [LARGE SCALE GENOMIC DNA]</scope>
    <source>
        <strain evidence="4 5">OXCC13</strain>
    </source>
</reference>
<dbReference type="Gene3D" id="3.40.630.30">
    <property type="match status" value="1"/>
</dbReference>
<dbReference type="HOGENOM" id="CLU_081840_1_2_4"/>
<dbReference type="PROSITE" id="PS51186">
    <property type="entry name" value="GNAT"/>
    <property type="match status" value="1"/>
</dbReference>
<dbReference type="SUPFAM" id="SSF55729">
    <property type="entry name" value="Acyl-CoA N-acyltransferases (Nat)"/>
    <property type="match status" value="1"/>
</dbReference>
<dbReference type="EMBL" id="GG658170">
    <property type="protein sequence ID" value="EEO29794.1"/>
    <property type="molecule type" value="Genomic_DNA"/>
</dbReference>
<keyword evidence="1 4" id="KW-0808">Transferase</keyword>
<organism evidence="4 5">
    <name type="scientific">Oxalobacter formigenes OXCC13</name>
    <dbReference type="NCBI Taxonomy" id="556269"/>
    <lineage>
        <taxon>Bacteria</taxon>
        <taxon>Pseudomonadati</taxon>
        <taxon>Pseudomonadota</taxon>
        <taxon>Betaproteobacteria</taxon>
        <taxon>Burkholderiales</taxon>
        <taxon>Oxalobacteraceae</taxon>
        <taxon>Oxalobacter</taxon>
    </lineage>
</organism>
<dbReference type="PANTHER" id="PTHR43877:SF1">
    <property type="entry name" value="ACETYLTRANSFERASE"/>
    <property type="match status" value="1"/>
</dbReference>
<dbReference type="PANTHER" id="PTHR43877">
    <property type="entry name" value="AMINOALKYLPHOSPHONATE N-ACETYLTRANSFERASE-RELATED-RELATED"/>
    <property type="match status" value="1"/>
</dbReference>
<dbReference type="Proteomes" id="UP000005089">
    <property type="component" value="Unassembled WGS sequence"/>
</dbReference>
<dbReference type="STRING" id="847.BRW83_1392"/>
<accession>C3X9B8</accession>
<sequence length="169" mass="18684">MIIRQEKTGDIDAVHEVVRQAFEKALHTNHDEHNLVNRLRESEAFIPELSLVAEENGRIVGHILFTKLNVGDTVQLGLAPLAVLPQWQGKGIGGKLIEAGHAKAKELGFDYSILVGHESYYPRFGYFPASCIGVTAPFDVPDENLMAFSLQGKNTPLDGMLEYPAEFLL</sequence>
<name>C3X9B8_OXAFO</name>
<dbReference type="GeneID" id="77135264"/>
<dbReference type="OrthoDB" id="9797178at2"/>
<dbReference type="CDD" id="cd04301">
    <property type="entry name" value="NAT_SF"/>
    <property type="match status" value="1"/>
</dbReference>
<keyword evidence="5" id="KW-1185">Reference proteome</keyword>
<protein>
    <submittedName>
        <fullName evidence="4">Acetyltransferase, GNAT family</fullName>
    </submittedName>
</protein>
<proteinExistence type="predicted"/>
<gene>
    <name evidence="4" type="ORF">OFBG_00822</name>
</gene>
<evidence type="ECO:0000256" key="2">
    <source>
        <dbReference type="ARBA" id="ARBA00023315"/>
    </source>
</evidence>
<evidence type="ECO:0000313" key="5">
    <source>
        <dbReference type="Proteomes" id="UP000005089"/>
    </source>
</evidence>